<accession>G9WL72</accession>
<dbReference type="EMBL" id="AFZC02000004">
    <property type="protein sequence ID" value="EHL12998.1"/>
    <property type="molecule type" value="Genomic_DNA"/>
</dbReference>
<comment type="caution">
    <text evidence="2">The sequence shown here is derived from an EMBL/GenBank/DDBJ whole genome shotgun (WGS) entry which is preliminary data.</text>
</comment>
<evidence type="ECO:0000313" key="3">
    <source>
        <dbReference type="Proteomes" id="UP000018461"/>
    </source>
</evidence>
<proteinExistence type="predicted"/>
<name>G9WL72_9FIRM</name>
<dbReference type="Proteomes" id="UP000018461">
    <property type="component" value="Unassembled WGS sequence"/>
</dbReference>
<dbReference type="AlphaFoldDB" id="G9WL72"/>
<dbReference type="RefSeq" id="WP_009535951.1">
    <property type="nucleotide sequence ID" value="NZ_KE148313.1"/>
</dbReference>
<reference evidence="2" key="1">
    <citation type="submission" date="2011-08" db="EMBL/GenBank/DDBJ databases">
        <authorList>
            <consortium name="The Broad Institute Genome Sequencing Platform"/>
            <person name="Earl A."/>
            <person name="Ward D."/>
            <person name="Feldgarden M."/>
            <person name="Gevers D."/>
            <person name="Sizova M."/>
            <person name="Hazen A."/>
            <person name="Epstein S."/>
            <person name="Young S.K."/>
            <person name="Zeng Q."/>
            <person name="Gargeya S."/>
            <person name="Fitzgerald M."/>
            <person name="Haas B."/>
            <person name="Abouelleil A."/>
            <person name="Alvarado L."/>
            <person name="Arachchi H.M."/>
            <person name="Berlin A."/>
            <person name="Brown A."/>
            <person name="Chapman S.B."/>
            <person name="Chen Z."/>
            <person name="Dunbar C."/>
            <person name="Freedman E."/>
            <person name="Gearin G."/>
            <person name="Gellesch M."/>
            <person name="Goldberg J."/>
            <person name="Griggs A."/>
            <person name="Gujja S."/>
            <person name="Heiman D."/>
            <person name="Howarth C."/>
            <person name="Larson L."/>
            <person name="Lui A."/>
            <person name="MacDonald P.J.P."/>
            <person name="Montmayeur A."/>
            <person name="Murphy C."/>
            <person name="Neiman D."/>
            <person name="Pearson M."/>
            <person name="Priest M."/>
            <person name="Roberts A."/>
            <person name="Saif S."/>
            <person name="Shea T."/>
            <person name="Shenoy N."/>
            <person name="Sisk P."/>
            <person name="Stolte C."/>
            <person name="Sykes S."/>
            <person name="Wortman J."/>
            <person name="Nusbaum C."/>
            <person name="Birren B."/>
        </authorList>
    </citation>
    <scope>NUCLEOTIDE SEQUENCE</scope>
    <source>
        <strain evidence="2">ACB1</strain>
    </source>
</reference>
<keyword evidence="1" id="KW-0472">Membrane</keyword>
<sequence length="136" mass="14840">MKNILKRVDFLIQALILGVWSVLIGFSAYAGSFETSLKNSKLYTGTLDILKGSMNVLLVLVILITAVVALIHGIGWVTADQHDKPSKRKALITTLIVGIVVACIPSIVLIIANVYGAKGTENLPTNAIYPIFKYWR</sequence>
<organism evidence="2 3">
    <name type="scientific">Oribacterium parvum ACB1</name>
    <dbReference type="NCBI Taxonomy" id="796943"/>
    <lineage>
        <taxon>Bacteria</taxon>
        <taxon>Bacillati</taxon>
        <taxon>Bacillota</taxon>
        <taxon>Clostridia</taxon>
        <taxon>Lachnospirales</taxon>
        <taxon>Lachnospiraceae</taxon>
        <taxon>Oribacterium</taxon>
    </lineage>
</organism>
<reference evidence="2" key="2">
    <citation type="submission" date="2013-03" db="EMBL/GenBank/DDBJ databases">
        <title>The Genome Sequence of Oribacterium sp. ACB1.</title>
        <authorList>
            <consortium name="The Broad Institute Genomics Platform"/>
            <consortium name="The Broad Institute Genome Sequencing Center for Infectious Disease"/>
            <person name="Earl A."/>
            <person name="Ward D."/>
            <person name="Feldgarden M."/>
            <person name="Gevers D."/>
            <person name="Sizova M."/>
            <person name="Hazen A."/>
            <person name="Epstein S."/>
            <person name="Walker B."/>
            <person name="Young S."/>
            <person name="Zeng Q."/>
            <person name="Gargeya S."/>
            <person name="Fitzgerald M."/>
            <person name="Haas B."/>
            <person name="Abouelleil A."/>
            <person name="Allen A.W."/>
            <person name="Alvarado L."/>
            <person name="Arachchi H.M."/>
            <person name="Berlin A.M."/>
            <person name="Chapman S.B."/>
            <person name="Gainer-Dewar J."/>
            <person name="Goldberg J."/>
            <person name="Griggs A."/>
            <person name="Gujja S."/>
            <person name="Hansen M."/>
            <person name="Howarth C."/>
            <person name="Imamovic A."/>
            <person name="Ireland A."/>
            <person name="Larimer J."/>
            <person name="McCowan C."/>
            <person name="Murphy C."/>
            <person name="Pearson M."/>
            <person name="Poon T.W."/>
            <person name="Priest M."/>
            <person name="Roberts A."/>
            <person name="Saif S."/>
            <person name="Shea T."/>
            <person name="Sisk P."/>
            <person name="Sykes S."/>
            <person name="Wortman J."/>
            <person name="Nusbaum C."/>
            <person name="Birren B."/>
        </authorList>
    </citation>
    <scope>NUCLEOTIDE SEQUENCE [LARGE SCALE GENOMIC DNA]</scope>
    <source>
        <strain evidence="2">ACB1</strain>
    </source>
</reference>
<feature type="transmembrane region" description="Helical" evidence="1">
    <location>
        <begin position="54"/>
        <end position="78"/>
    </location>
</feature>
<keyword evidence="1" id="KW-1133">Transmembrane helix</keyword>
<keyword evidence="1" id="KW-0812">Transmembrane</keyword>
<gene>
    <name evidence="2" type="ORF">HMPREF9625_02129</name>
</gene>
<protein>
    <submittedName>
        <fullName evidence="2">Uncharacterized protein</fullName>
    </submittedName>
</protein>
<evidence type="ECO:0000313" key="2">
    <source>
        <dbReference type="EMBL" id="EHL12998.1"/>
    </source>
</evidence>
<evidence type="ECO:0000256" key="1">
    <source>
        <dbReference type="SAM" id="Phobius"/>
    </source>
</evidence>
<feature type="transmembrane region" description="Helical" evidence="1">
    <location>
        <begin position="90"/>
        <end position="115"/>
    </location>
</feature>
<dbReference type="HOGENOM" id="CLU_1873339_0_0_9"/>
<keyword evidence="3" id="KW-1185">Reference proteome</keyword>
<dbReference type="STRING" id="796943.HMPREF9625_02129"/>